<evidence type="ECO:0000313" key="3">
    <source>
        <dbReference type="EMBL" id="UWQ58399.1"/>
    </source>
</evidence>
<evidence type="ECO:0000313" key="4">
    <source>
        <dbReference type="Proteomes" id="UP001058184"/>
    </source>
</evidence>
<gene>
    <name evidence="3" type="ORF">K3722_18245</name>
</gene>
<organism evidence="3 4">
    <name type="scientific">Leisingera caerulea</name>
    <name type="common">Phaeobacter caeruleus</name>
    <dbReference type="NCBI Taxonomy" id="506591"/>
    <lineage>
        <taxon>Bacteria</taxon>
        <taxon>Pseudomonadati</taxon>
        <taxon>Pseudomonadota</taxon>
        <taxon>Alphaproteobacteria</taxon>
        <taxon>Rhodobacterales</taxon>
        <taxon>Roseobacteraceae</taxon>
        <taxon>Leisingera</taxon>
    </lineage>
</organism>
<feature type="region of interest" description="Disordered" evidence="1">
    <location>
        <begin position="47"/>
        <end position="131"/>
    </location>
</feature>
<evidence type="ECO:0000256" key="1">
    <source>
        <dbReference type="SAM" id="MobiDB-lite"/>
    </source>
</evidence>
<dbReference type="Proteomes" id="UP001058184">
    <property type="component" value="Chromosome"/>
</dbReference>
<feature type="compositionally biased region" description="Acidic residues" evidence="1">
    <location>
        <begin position="72"/>
        <end position="86"/>
    </location>
</feature>
<reference evidence="3" key="1">
    <citation type="submission" date="2021-08" db="EMBL/GenBank/DDBJ databases">
        <authorList>
            <person name="Nwanade C."/>
            <person name="Wang M."/>
            <person name="Masoudi A."/>
            <person name="Yu Z."/>
            <person name="Liu J."/>
        </authorList>
    </citation>
    <scope>NUCLEOTIDE SEQUENCE</scope>
    <source>
        <strain evidence="3">S141</strain>
    </source>
</reference>
<sequence length="131" mass="12639">MMTEIKSNARLLVTAAAAAMIAGAGIAAENGAFAAGEAEIILASSDDGVGASAGVATSPSRGNEGDGTVLDEVGDADTVTETDDSDPAGASAGVDRSPSRSGAEATEPVAGSNISETAETTNNPELPATSD</sequence>
<feature type="compositionally biased region" description="Polar residues" evidence="1">
    <location>
        <begin position="112"/>
        <end position="131"/>
    </location>
</feature>
<keyword evidence="2" id="KW-0732">Signal</keyword>
<feature type="signal peptide" evidence="2">
    <location>
        <begin position="1"/>
        <end position="27"/>
    </location>
</feature>
<feature type="chain" id="PRO_5047154860" evidence="2">
    <location>
        <begin position="28"/>
        <end position="131"/>
    </location>
</feature>
<accession>A0ABY5WVP5</accession>
<name>A0ABY5WVP5_LEICA</name>
<dbReference type="RefSeq" id="WP_260002458.1">
    <property type="nucleotide sequence ID" value="NZ_CP081078.1"/>
</dbReference>
<evidence type="ECO:0000256" key="2">
    <source>
        <dbReference type="SAM" id="SignalP"/>
    </source>
</evidence>
<dbReference type="EMBL" id="CP081078">
    <property type="protein sequence ID" value="UWQ58399.1"/>
    <property type="molecule type" value="Genomic_DNA"/>
</dbReference>
<protein>
    <submittedName>
        <fullName evidence="3">Uncharacterized protein</fullName>
    </submittedName>
</protein>
<keyword evidence="4" id="KW-1185">Reference proteome</keyword>
<proteinExistence type="predicted"/>